<evidence type="ECO:0000256" key="1">
    <source>
        <dbReference type="SAM" id="SignalP"/>
    </source>
</evidence>
<evidence type="ECO:0000313" key="3">
    <source>
        <dbReference type="Proteomes" id="UP000254720"/>
    </source>
</evidence>
<proteinExistence type="predicted"/>
<dbReference type="EMBL" id="QQAX01000001">
    <property type="protein sequence ID" value="RDI48742.1"/>
    <property type="molecule type" value="Genomic_DNA"/>
</dbReference>
<gene>
    <name evidence="2" type="ORF">C8D86_10121</name>
</gene>
<protein>
    <submittedName>
        <fullName evidence="2">Uncharacterized protein DUF2845</fullName>
    </submittedName>
</protein>
<feature type="chain" id="PRO_5016736927" evidence="1">
    <location>
        <begin position="21"/>
        <end position="177"/>
    </location>
</feature>
<reference evidence="2 3" key="1">
    <citation type="submission" date="2018-07" db="EMBL/GenBank/DDBJ databases">
        <title>Genomic Encyclopedia of Type Strains, Phase IV (KMG-IV): sequencing the most valuable type-strain genomes for metagenomic binning, comparative biology and taxonomic classification.</title>
        <authorList>
            <person name="Goeker M."/>
        </authorList>
    </citation>
    <scope>NUCLEOTIDE SEQUENCE [LARGE SCALE GENOMIC DNA]</scope>
    <source>
        <strain evidence="2 3">DSM 16500</strain>
    </source>
</reference>
<dbReference type="RefSeq" id="WP_114833259.1">
    <property type="nucleotide sequence ID" value="NZ_LR699114.1"/>
</dbReference>
<keyword evidence="3" id="KW-1185">Reference proteome</keyword>
<accession>A0A370GYP1</accession>
<keyword evidence="1" id="KW-0732">Signal</keyword>
<dbReference type="Gene3D" id="3.10.450.730">
    <property type="entry name" value="BLIP domain"/>
    <property type="match status" value="1"/>
</dbReference>
<feature type="signal peptide" evidence="1">
    <location>
        <begin position="1"/>
        <end position="20"/>
    </location>
</feature>
<comment type="caution">
    <text evidence="2">The sequence shown here is derived from an EMBL/GenBank/DDBJ whole genome shotgun (WGS) entry which is preliminary data.</text>
</comment>
<sequence length="177" mass="19109">MNHTKLWLLALILTPSTSFAFFCPTNFKQIDFGYTIEQVTEACGAPDKEETREKKPEGPQEWSYYVPQTVGTQGISSQAKGTLKTQVAFDSSGKLINISVNGIGVGSTSLCGTTVNLGDSQDKVKAACGEPTFITKGDPPPSPSGAPQVSKKITEFTYNTQPPVKLIFEDGILKEKQ</sequence>
<evidence type="ECO:0000313" key="2">
    <source>
        <dbReference type="EMBL" id="RDI48742.1"/>
    </source>
</evidence>
<dbReference type="Proteomes" id="UP000254720">
    <property type="component" value="Unassembled WGS sequence"/>
</dbReference>
<dbReference type="AlphaFoldDB" id="A0A370GYP1"/>
<name>A0A370GYP1_9COXI</name>
<organism evidence="2 3">
    <name type="scientific">Aquicella lusitana</name>
    <dbReference type="NCBI Taxonomy" id="254246"/>
    <lineage>
        <taxon>Bacteria</taxon>
        <taxon>Pseudomonadati</taxon>
        <taxon>Pseudomonadota</taxon>
        <taxon>Gammaproteobacteria</taxon>
        <taxon>Legionellales</taxon>
        <taxon>Coxiellaceae</taxon>
        <taxon>Aquicella</taxon>
    </lineage>
</organism>